<feature type="chain" id="PRO_5034318812" description="Secreted protein" evidence="1">
    <location>
        <begin position="19"/>
        <end position="106"/>
    </location>
</feature>
<comment type="caution">
    <text evidence="2">The sequence shown here is derived from an EMBL/GenBank/DDBJ whole genome shotgun (WGS) entry which is preliminary data.</text>
</comment>
<feature type="signal peptide" evidence="1">
    <location>
        <begin position="1"/>
        <end position="18"/>
    </location>
</feature>
<evidence type="ECO:0000313" key="3">
    <source>
        <dbReference type="Proteomes" id="UP000639643"/>
    </source>
</evidence>
<evidence type="ECO:0008006" key="4">
    <source>
        <dbReference type="Google" id="ProtNLM"/>
    </source>
</evidence>
<dbReference type="AlphaFoldDB" id="A0A8H6K9Y9"/>
<organism evidence="2 3">
    <name type="scientific">Colletotrichum musicola</name>
    <dbReference type="NCBI Taxonomy" id="2175873"/>
    <lineage>
        <taxon>Eukaryota</taxon>
        <taxon>Fungi</taxon>
        <taxon>Dikarya</taxon>
        <taxon>Ascomycota</taxon>
        <taxon>Pezizomycotina</taxon>
        <taxon>Sordariomycetes</taxon>
        <taxon>Hypocreomycetidae</taxon>
        <taxon>Glomerellales</taxon>
        <taxon>Glomerellaceae</taxon>
        <taxon>Colletotrichum</taxon>
        <taxon>Colletotrichum orchidearum species complex</taxon>
    </lineage>
</organism>
<dbReference type="EMBL" id="WIGM01000380">
    <property type="protein sequence ID" value="KAF6827078.1"/>
    <property type="molecule type" value="Genomic_DNA"/>
</dbReference>
<proteinExistence type="predicted"/>
<keyword evidence="3" id="KW-1185">Reference proteome</keyword>
<dbReference type="Proteomes" id="UP000639643">
    <property type="component" value="Unassembled WGS sequence"/>
</dbReference>
<sequence>MQFSAILVAVACATGTVANLHFKAWCVSGGLADADPKNVGATKSACNAYKNRHTGDQWWDVCPDCVIETKDGNNKASQCHSSSQHIGGDEWQAYCIKFGATDGAAN</sequence>
<reference evidence="2" key="1">
    <citation type="journal article" date="2020" name="Phytopathology">
        <title>Genome Sequence Resources of Colletotrichum truncatum, C. plurivorum, C. musicola, and C. sojae: Four Species Pathogenic to Soybean (Glycine max).</title>
        <authorList>
            <person name="Rogerio F."/>
            <person name="Boufleur T.R."/>
            <person name="Ciampi-Guillardi M."/>
            <person name="Sukno S.A."/>
            <person name="Thon M.R."/>
            <person name="Massola Junior N.S."/>
            <person name="Baroncelli R."/>
        </authorList>
    </citation>
    <scope>NUCLEOTIDE SEQUENCE</scope>
    <source>
        <strain evidence="2">LFN0074</strain>
    </source>
</reference>
<evidence type="ECO:0000313" key="2">
    <source>
        <dbReference type="EMBL" id="KAF6827078.1"/>
    </source>
</evidence>
<accession>A0A8H6K9Y9</accession>
<protein>
    <recommendedName>
        <fullName evidence="4">Secreted protein</fullName>
    </recommendedName>
</protein>
<name>A0A8H6K9Y9_9PEZI</name>
<keyword evidence="1" id="KW-0732">Signal</keyword>
<gene>
    <name evidence="2" type="ORF">CMUS01_09167</name>
</gene>
<evidence type="ECO:0000256" key="1">
    <source>
        <dbReference type="SAM" id="SignalP"/>
    </source>
</evidence>
<dbReference type="OrthoDB" id="5219816at2759"/>